<dbReference type="InterPro" id="IPR000086">
    <property type="entry name" value="NUDIX_hydrolase_dom"/>
</dbReference>
<dbReference type="PANTHER" id="PTHR43046:SF14">
    <property type="entry name" value="MUTT_NUDIX FAMILY PROTEIN"/>
    <property type="match status" value="1"/>
</dbReference>
<dbReference type="InterPro" id="IPR015797">
    <property type="entry name" value="NUDIX_hydrolase-like_dom_sf"/>
</dbReference>
<evidence type="ECO:0000259" key="4">
    <source>
        <dbReference type="PROSITE" id="PS51462"/>
    </source>
</evidence>
<accession>A0A1Q2KWN7</accession>
<dbReference type="KEGG" id="pmar:B0X71_05630"/>
<proteinExistence type="inferred from homology"/>
<dbReference type="CDD" id="cd04669">
    <property type="entry name" value="NUDIX_Hydrolase"/>
    <property type="match status" value="1"/>
</dbReference>
<dbReference type="SUPFAM" id="SSF55811">
    <property type="entry name" value="Nudix"/>
    <property type="match status" value="1"/>
</dbReference>
<organism evidence="5 6">
    <name type="scientific">Planococcus lenghuensis</name>
    <dbReference type="NCBI Taxonomy" id="2213202"/>
    <lineage>
        <taxon>Bacteria</taxon>
        <taxon>Bacillati</taxon>
        <taxon>Bacillota</taxon>
        <taxon>Bacilli</taxon>
        <taxon>Bacillales</taxon>
        <taxon>Caryophanaceae</taxon>
        <taxon>Planococcus</taxon>
    </lineage>
</organism>
<evidence type="ECO:0000256" key="2">
    <source>
        <dbReference type="ARBA" id="ARBA00022801"/>
    </source>
</evidence>
<feature type="domain" description="Nudix hydrolase" evidence="4">
    <location>
        <begin position="1"/>
        <end position="130"/>
    </location>
</feature>
<evidence type="ECO:0000313" key="5">
    <source>
        <dbReference type="EMBL" id="AQQ52628.1"/>
    </source>
</evidence>
<dbReference type="InterPro" id="IPR020084">
    <property type="entry name" value="NUDIX_hydrolase_CS"/>
</dbReference>
<dbReference type="PROSITE" id="PS00893">
    <property type="entry name" value="NUDIX_BOX"/>
    <property type="match status" value="1"/>
</dbReference>
<dbReference type="PANTHER" id="PTHR43046">
    <property type="entry name" value="GDP-MANNOSE MANNOSYL HYDROLASE"/>
    <property type="match status" value="1"/>
</dbReference>
<protein>
    <submittedName>
        <fullName evidence="5">DNA mismatch repair protein MutT</fullName>
    </submittedName>
</protein>
<dbReference type="Proteomes" id="UP000188184">
    <property type="component" value="Chromosome"/>
</dbReference>
<evidence type="ECO:0000313" key="6">
    <source>
        <dbReference type="Proteomes" id="UP000188184"/>
    </source>
</evidence>
<dbReference type="AlphaFoldDB" id="A0A1Q2KWN7"/>
<evidence type="ECO:0000256" key="3">
    <source>
        <dbReference type="RuleBase" id="RU003476"/>
    </source>
</evidence>
<dbReference type="Pfam" id="PF00293">
    <property type="entry name" value="NUDIX"/>
    <property type="match status" value="1"/>
</dbReference>
<reference evidence="5 6" key="1">
    <citation type="submission" date="2017-02" db="EMBL/GenBank/DDBJ databases">
        <title>The complete genomic sequence of a novel cold adapted crude oil-degrading bacterium Planococcus qaidamina Y42.</title>
        <authorList>
            <person name="Yang R."/>
        </authorList>
    </citation>
    <scope>NUCLEOTIDE SEQUENCE [LARGE SCALE GENOMIC DNA]</scope>
    <source>
        <strain evidence="5 6">Y42</strain>
    </source>
</reference>
<gene>
    <name evidence="5" type="ORF">B0X71_05630</name>
</gene>
<dbReference type="RefSeq" id="WP_077588509.1">
    <property type="nucleotide sequence ID" value="NZ_CP019640.1"/>
</dbReference>
<sequence>MMRNRGAAVIIQNGQVVLIKRVREGITYYVFPGGGIEEGETPEQAAGREAFEELGVTVEVTELLTTMDHDGKQFFFTAGLLTGAIGKGTGEEFTDLERGRGTYEPMWVPIDQLSSLDLRPKRIGTLLLEKERNDDRPS</sequence>
<evidence type="ECO:0000256" key="1">
    <source>
        <dbReference type="ARBA" id="ARBA00001946"/>
    </source>
</evidence>
<keyword evidence="6" id="KW-1185">Reference proteome</keyword>
<dbReference type="PROSITE" id="PS51462">
    <property type="entry name" value="NUDIX"/>
    <property type="match status" value="1"/>
</dbReference>
<dbReference type="GO" id="GO:0016787">
    <property type="term" value="F:hydrolase activity"/>
    <property type="evidence" value="ECO:0007669"/>
    <property type="project" value="UniProtKB-KW"/>
</dbReference>
<dbReference type="PRINTS" id="PR00502">
    <property type="entry name" value="NUDIXFAMILY"/>
</dbReference>
<dbReference type="EMBL" id="CP019640">
    <property type="protein sequence ID" value="AQQ52628.1"/>
    <property type="molecule type" value="Genomic_DNA"/>
</dbReference>
<comment type="similarity">
    <text evidence="3">Belongs to the Nudix hydrolase family.</text>
</comment>
<name>A0A1Q2KWN7_9BACL</name>
<keyword evidence="2 3" id="KW-0378">Hydrolase</keyword>
<dbReference type="InterPro" id="IPR020476">
    <property type="entry name" value="Nudix_hydrolase"/>
</dbReference>
<dbReference type="OrthoDB" id="511483at2"/>
<dbReference type="Gene3D" id="3.90.79.10">
    <property type="entry name" value="Nucleoside Triphosphate Pyrophosphohydrolase"/>
    <property type="match status" value="1"/>
</dbReference>
<comment type="cofactor">
    <cofactor evidence="1">
        <name>Mg(2+)</name>
        <dbReference type="ChEBI" id="CHEBI:18420"/>
    </cofactor>
</comment>